<dbReference type="EMBL" id="DVOG01000003">
    <property type="protein sequence ID" value="HIV03539.1"/>
    <property type="molecule type" value="Genomic_DNA"/>
</dbReference>
<evidence type="ECO:0000256" key="2">
    <source>
        <dbReference type="ARBA" id="ARBA00022454"/>
    </source>
</evidence>
<evidence type="ECO:0000259" key="6">
    <source>
        <dbReference type="PROSITE" id="PS50280"/>
    </source>
</evidence>
<gene>
    <name evidence="8" type="ORF">IAC75_00070</name>
</gene>
<protein>
    <submittedName>
        <fullName evidence="8">SET domain-containing protein</fullName>
    </submittedName>
</protein>
<dbReference type="GO" id="GO:0005694">
    <property type="term" value="C:chromosome"/>
    <property type="evidence" value="ECO:0007669"/>
    <property type="project" value="UniProtKB-SubCell"/>
</dbReference>
<name>A0A9D1NI52_9BACT</name>
<reference evidence="8" key="1">
    <citation type="submission" date="2020-10" db="EMBL/GenBank/DDBJ databases">
        <authorList>
            <person name="Gilroy R."/>
        </authorList>
    </citation>
    <scope>NUCLEOTIDE SEQUENCE</scope>
    <source>
        <strain evidence="8">10669</strain>
    </source>
</reference>
<proteinExistence type="predicted"/>
<evidence type="ECO:0000259" key="7">
    <source>
        <dbReference type="PROSITE" id="PS50868"/>
    </source>
</evidence>
<dbReference type="SUPFAM" id="SSF82199">
    <property type="entry name" value="SET domain"/>
    <property type="match status" value="1"/>
</dbReference>
<keyword evidence="4" id="KW-0808">Transferase</keyword>
<evidence type="ECO:0000256" key="3">
    <source>
        <dbReference type="ARBA" id="ARBA00022603"/>
    </source>
</evidence>
<dbReference type="AlphaFoldDB" id="A0A9D1NI52"/>
<sequence length="168" mass="18598">MIEIRRSPVHGQGVFATERIPAGTLVCVYRGELISSEEADRRSRARPPGAPVFVFEIDENFCIDATDTGTENPARFINHACDENCETAWNPRERRLEIRALRDLAAGEELSIDYGFGLAGFFEHPCRCGKKGCVGYIVARPLRPALLRKLAAARRGKTPRGRNAGKSV</sequence>
<evidence type="ECO:0000313" key="9">
    <source>
        <dbReference type="Proteomes" id="UP000886812"/>
    </source>
</evidence>
<dbReference type="GO" id="GO:0008168">
    <property type="term" value="F:methyltransferase activity"/>
    <property type="evidence" value="ECO:0007669"/>
    <property type="project" value="UniProtKB-KW"/>
</dbReference>
<dbReference type="SMART" id="SM00317">
    <property type="entry name" value="SET"/>
    <property type="match status" value="1"/>
</dbReference>
<feature type="domain" description="SET" evidence="6">
    <location>
        <begin position="1"/>
        <end position="115"/>
    </location>
</feature>
<keyword evidence="3" id="KW-0489">Methyltransferase</keyword>
<organism evidence="8 9">
    <name type="scientific">Candidatus Spyradosoma merdigallinarum</name>
    <dbReference type="NCBI Taxonomy" id="2840950"/>
    <lineage>
        <taxon>Bacteria</taxon>
        <taxon>Pseudomonadati</taxon>
        <taxon>Verrucomicrobiota</taxon>
        <taxon>Opitutia</taxon>
        <taxon>Opitutia incertae sedis</taxon>
        <taxon>Candidatus Spyradosoma</taxon>
    </lineage>
</organism>
<keyword evidence="5" id="KW-0949">S-adenosyl-L-methionine</keyword>
<evidence type="ECO:0000256" key="4">
    <source>
        <dbReference type="ARBA" id="ARBA00022679"/>
    </source>
</evidence>
<comment type="caution">
    <text evidence="8">The sequence shown here is derived from an EMBL/GenBank/DDBJ whole genome shotgun (WGS) entry which is preliminary data.</text>
</comment>
<evidence type="ECO:0000256" key="1">
    <source>
        <dbReference type="ARBA" id="ARBA00004286"/>
    </source>
</evidence>
<dbReference type="Pfam" id="PF00856">
    <property type="entry name" value="SET"/>
    <property type="match status" value="1"/>
</dbReference>
<dbReference type="Gene3D" id="2.170.270.10">
    <property type="entry name" value="SET domain"/>
    <property type="match status" value="1"/>
</dbReference>
<feature type="domain" description="Post-SET" evidence="7">
    <location>
        <begin position="122"/>
        <end position="138"/>
    </location>
</feature>
<reference evidence="8" key="2">
    <citation type="journal article" date="2021" name="PeerJ">
        <title>Extensive microbial diversity within the chicken gut microbiome revealed by metagenomics and culture.</title>
        <authorList>
            <person name="Gilroy R."/>
            <person name="Ravi A."/>
            <person name="Getino M."/>
            <person name="Pursley I."/>
            <person name="Horton D.L."/>
            <person name="Alikhan N.F."/>
            <person name="Baker D."/>
            <person name="Gharbi K."/>
            <person name="Hall N."/>
            <person name="Watson M."/>
            <person name="Adriaenssens E.M."/>
            <person name="Foster-Nyarko E."/>
            <person name="Jarju S."/>
            <person name="Secka A."/>
            <person name="Antonio M."/>
            <person name="Oren A."/>
            <person name="Chaudhuri R.R."/>
            <person name="La Ragione R."/>
            <person name="Hildebrand F."/>
            <person name="Pallen M.J."/>
        </authorList>
    </citation>
    <scope>NUCLEOTIDE SEQUENCE</scope>
    <source>
        <strain evidence="8">10669</strain>
    </source>
</reference>
<comment type="subcellular location">
    <subcellularLocation>
        <location evidence="1">Chromosome</location>
    </subcellularLocation>
</comment>
<dbReference type="GO" id="GO:0032259">
    <property type="term" value="P:methylation"/>
    <property type="evidence" value="ECO:0007669"/>
    <property type="project" value="UniProtKB-KW"/>
</dbReference>
<accession>A0A9D1NI52</accession>
<keyword evidence="2" id="KW-0158">Chromosome</keyword>
<dbReference type="InterPro" id="IPR001214">
    <property type="entry name" value="SET_dom"/>
</dbReference>
<dbReference type="InterPro" id="IPR050777">
    <property type="entry name" value="SET2_Histone-Lys_MeTrsfase"/>
</dbReference>
<evidence type="ECO:0000256" key="5">
    <source>
        <dbReference type="ARBA" id="ARBA00022691"/>
    </source>
</evidence>
<dbReference type="Proteomes" id="UP000886812">
    <property type="component" value="Unassembled WGS sequence"/>
</dbReference>
<dbReference type="PROSITE" id="PS50280">
    <property type="entry name" value="SET"/>
    <property type="match status" value="1"/>
</dbReference>
<dbReference type="InterPro" id="IPR046341">
    <property type="entry name" value="SET_dom_sf"/>
</dbReference>
<dbReference type="InterPro" id="IPR003616">
    <property type="entry name" value="Post-SET_dom"/>
</dbReference>
<dbReference type="PANTHER" id="PTHR22884">
    <property type="entry name" value="SET DOMAIN PROTEINS"/>
    <property type="match status" value="1"/>
</dbReference>
<dbReference type="PROSITE" id="PS50868">
    <property type="entry name" value="POST_SET"/>
    <property type="match status" value="1"/>
</dbReference>
<evidence type="ECO:0000313" key="8">
    <source>
        <dbReference type="EMBL" id="HIV03539.1"/>
    </source>
</evidence>